<name>A0A7K4NMP7_9ARCH</name>
<reference evidence="3 4" key="1">
    <citation type="journal article" date="2019" name="Environ. Microbiol.">
        <title>Genomics insights into ecotype formation of ammonia-oxidizing archaea in the deep ocean.</title>
        <authorList>
            <person name="Wang Y."/>
            <person name="Huang J.M."/>
            <person name="Cui G.J."/>
            <person name="Nunoura T."/>
            <person name="Takaki Y."/>
            <person name="Li W.L."/>
            <person name="Li J."/>
            <person name="Gao Z.M."/>
            <person name="Takai K."/>
            <person name="Zhang A.Q."/>
            <person name="Stepanauskas R."/>
        </authorList>
    </citation>
    <scope>NUCLEOTIDE SEQUENCE [LARGE SCALE GENOMIC DNA]</scope>
    <source>
        <strain evidence="3 4">N8</strain>
    </source>
</reference>
<protein>
    <submittedName>
        <fullName evidence="3">Uncharacterized protein</fullName>
    </submittedName>
</protein>
<proteinExistence type="predicted"/>
<accession>A0A7K4NMP7</accession>
<keyword evidence="2" id="KW-0472">Membrane</keyword>
<feature type="compositionally biased region" description="Basic and acidic residues" evidence="1">
    <location>
        <begin position="17"/>
        <end position="26"/>
    </location>
</feature>
<dbReference type="EMBL" id="JACAST010000045">
    <property type="protein sequence ID" value="NWK02557.1"/>
    <property type="molecule type" value="Genomic_DNA"/>
</dbReference>
<feature type="transmembrane region" description="Helical" evidence="2">
    <location>
        <begin position="44"/>
        <end position="66"/>
    </location>
</feature>
<organism evidence="3 4">
    <name type="scientific">Marine Group I thaumarchaeote</name>
    <dbReference type="NCBI Taxonomy" id="2511932"/>
    <lineage>
        <taxon>Archaea</taxon>
        <taxon>Nitrososphaerota</taxon>
        <taxon>Marine Group I</taxon>
    </lineage>
</organism>
<evidence type="ECO:0000313" key="3">
    <source>
        <dbReference type="EMBL" id="NWK02557.1"/>
    </source>
</evidence>
<evidence type="ECO:0000256" key="1">
    <source>
        <dbReference type="SAM" id="MobiDB-lite"/>
    </source>
</evidence>
<keyword evidence="2" id="KW-1133">Transmembrane helix</keyword>
<evidence type="ECO:0000256" key="2">
    <source>
        <dbReference type="SAM" id="Phobius"/>
    </source>
</evidence>
<sequence length="132" mass="14541">MLSSRGSDCVQCNSNSKEQEMKQNRMTHVKRENKPISSLLSNRLLPIVAVGFVLGLITFLLIGLTATPDPYGCTQCDPFLPGHDGPPPIYIEPDFGYDDYYDGGYYEDGFYGPGNNVECIFEECVPYGTGGL</sequence>
<comment type="caution">
    <text evidence="3">The sequence shown here is derived from an EMBL/GenBank/DDBJ whole genome shotgun (WGS) entry which is preliminary data.</text>
</comment>
<feature type="compositionally biased region" description="Polar residues" evidence="1">
    <location>
        <begin position="1"/>
        <end position="16"/>
    </location>
</feature>
<dbReference type="Proteomes" id="UP000529843">
    <property type="component" value="Unassembled WGS sequence"/>
</dbReference>
<gene>
    <name evidence="3" type="ORF">HX804_04575</name>
</gene>
<feature type="region of interest" description="Disordered" evidence="1">
    <location>
        <begin position="1"/>
        <end position="26"/>
    </location>
</feature>
<evidence type="ECO:0000313" key="4">
    <source>
        <dbReference type="Proteomes" id="UP000529843"/>
    </source>
</evidence>
<keyword evidence="2" id="KW-0812">Transmembrane</keyword>
<dbReference type="AlphaFoldDB" id="A0A7K4NMP7"/>